<keyword evidence="6" id="KW-1185">Reference proteome</keyword>
<feature type="compositionally biased region" description="Polar residues" evidence="2">
    <location>
        <begin position="404"/>
        <end position="419"/>
    </location>
</feature>
<dbReference type="PROSITE" id="PS51192">
    <property type="entry name" value="HELICASE_ATP_BIND_1"/>
    <property type="match status" value="1"/>
</dbReference>
<evidence type="ECO:0000313" key="6">
    <source>
        <dbReference type="Proteomes" id="UP001530293"/>
    </source>
</evidence>
<feature type="region of interest" description="Disordered" evidence="2">
    <location>
        <begin position="327"/>
        <end position="425"/>
    </location>
</feature>
<feature type="compositionally biased region" description="Low complexity" evidence="2">
    <location>
        <begin position="29"/>
        <end position="38"/>
    </location>
</feature>
<dbReference type="InterPro" id="IPR001650">
    <property type="entry name" value="Helicase_C-like"/>
</dbReference>
<feature type="compositionally biased region" description="Low complexity" evidence="2">
    <location>
        <begin position="199"/>
        <end position="214"/>
    </location>
</feature>
<dbReference type="InterPro" id="IPR050496">
    <property type="entry name" value="SNF2_RAD54_helicase_repair"/>
</dbReference>
<dbReference type="InterPro" id="IPR038718">
    <property type="entry name" value="SNF2-like_sf"/>
</dbReference>
<dbReference type="PANTHER" id="PTHR45629">
    <property type="entry name" value="SNF2/RAD54 FAMILY MEMBER"/>
    <property type="match status" value="1"/>
</dbReference>
<dbReference type="InterPro" id="IPR027417">
    <property type="entry name" value="P-loop_NTPase"/>
</dbReference>
<evidence type="ECO:0000256" key="2">
    <source>
        <dbReference type="SAM" id="MobiDB-lite"/>
    </source>
</evidence>
<proteinExistence type="predicted"/>
<accession>A0ABD3N626</accession>
<dbReference type="Proteomes" id="UP001530293">
    <property type="component" value="Unassembled WGS sequence"/>
</dbReference>
<keyword evidence="1" id="KW-0378">Hydrolase</keyword>
<name>A0ABD3N626_9STRA</name>
<feature type="region of interest" description="Disordered" evidence="2">
    <location>
        <begin position="1045"/>
        <end position="1082"/>
    </location>
</feature>
<feature type="compositionally biased region" description="Pro residues" evidence="2">
    <location>
        <begin position="1"/>
        <end position="18"/>
    </location>
</feature>
<evidence type="ECO:0000313" key="5">
    <source>
        <dbReference type="EMBL" id="KAL3771505.1"/>
    </source>
</evidence>
<organism evidence="5 6">
    <name type="scientific">Discostella pseudostelligera</name>
    <dbReference type="NCBI Taxonomy" id="259834"/>
    <lineage>
        <taxon>Eukaryota</taxon>
        <taxon>Sar</taxon>
        <taxon>Stramenopiles</taxon>
        <taxon>Ochrophyta</taxon>
        <taxon>Bacillariophyta</taxon>
        <taxon>Coscinodiscophyceae</taxon>
        <taxon>Thalassiosirophycidae</taxon>
        <taxon>Stephanodiscales</taxon>
        <taxon>Stephanodiscaceae</taxon>
        <taxon>Discostella</taxon>
    </lineage>
</organism>
<gene>
    <name evidence="5" type="ORF">ACHAWU_003680</name>
</gene>
<dbReference type="Gene3D" id="3.40.50.300">
    <property type="entry name" value="P-loop containing nucleotide triphosphate hydrolases"/>
    <property type="match status" value="1"/>
</dbReference>
<dbReference type="Gene3D" id="3.40.50.10810">
    <property type="entry name" value="Tandem AAA-ATPase domain"/>
    <property type="match status" value="1"/>
</dbReference>
<protein>
    <submittedName>
        <fullName evidence="5">Uncharacterized protein</fullName>
    </submittedName>
</protein>
<dbReference type="InterPro" id="IPR000330">
    <property type="entry name" value="SNF2_N"/>
</dbReference>
<feature type="compositionally biased region" description="Basic and acidic residues" evidence="2">
    <location>
        <begin position="1063"/>
        <end position="1075"/>
    </location>
</feature>
<dbReference type="GO" id="GO:0016787">
    <property type="term" value="F:hydrolase activity"/>
    <property type="evidence" value="ECO:0007669"/>
    <property type="project" value="UniProtKB-KW"/>
</dbReference>
<dbReference type="EMBL" id="JALLBG020000023">
    <property type="protein sequence ID" value="KAL3771505.1"/>
    <property type="molecule type" value="Genomic_DNA"/>
</dbReference>
<dbReference type="SMART" id="SM00487">
    <property type="entry name" value="DEXDc"/>
    <property type="match status" value="1"/>
</dbReference>
<feature type="region of interest" description="Disordered" evidence="2">
    <location>
        <begin position="1"/>
        <end position="141"/>
    </location>
</feature>
<dbReference type="CDD" id="cd18793">
    <property type="entry name" value="SF2_C_SNF"/>
    <property type="match status" value="1"/>
</dbReference>
<dbReference type="SUPFAM" id="SSF52540">
    <property type="entry name" value="P-loop containing nucleoside triphosphate hydrolases"/>
    <property type="match status" value="2"/>
</dbReference>
<feature type="compositionally biased region" description="Acidic residues" evidence="2">
    <location>
        <begin position="482"/>
        <end position="492"/>
    </location>
</feature>
<dbReference type="AlphaFoldDB" id="A0ABD3N626"/>
<evidence type="ECO:0000259" key="3">
    <source>
        <dbReference type="PROSITE" id="PS51192"/>
    </source>
</evidence>
<feature type="domain" description="Helicase ATP-binding" evidence="3">
    <location>
        <begin position="502"/>
        <end position="674"/>
    </location>
</feature>
<evidence type="ECO:0000256" key="1">
    <source>
        <dbReference type="ARBA" id="ARBA00022801"/>
    </source>
</evidence>
<feature type="compositionally biased region" description="Low complexity" evidence="2">
    <location>
        <begin position="391"/>
        <end position="403"/>
    </location>
</feature>
<comment type="caution">
    <text evidence="5">The sequence shown here is derived from an EMBL/GenBank/DDBJ whole genome shotgun (WGS) entry which is preliminary data.</text>
</comment>
<dbReference type="SMART" id="SM00490">
    <property type="entry name" value="HELICc"/>
    <property type="match status" value="1"/>
</dbReference>
<feature type="compositionally biased region" description="Acidic residues" evidence="2">
    <location>
        <begin position="67"/>
        <end position="98"/>
    </location>
</feature>
<feature type="compositionally biased region" description="Basic residues" evidence="2">
    <location>
        <begin position="106"/>
        <end position="129"/>
    </location>
</feature>
<feature type="compositionally biased region" description="Basic and acidic residues" evidence="2">
    <location>
        <begin position="329"/>
        <end position="340"/>
    </location>
</feature>
<feature type="region of interest" description="Disordered" evidence="2">
    <location>
        <begin position="199"/>
        <end position="255"/>
    </location>
</feature>
<feature type="region of interest" description="Disordered" evidence="2">
    <location>
        <begin position="476"/>
        <end position="501"/>
    </location>
</feature>
<feature type="compositionally biased region" description="Acidic residues" evidence="2">
    <location>
        <begin position="342"/>
        <end position="355"/>
    </location>
</feature>
<dbReference type="Pfam" id="PF00176">
    <property type="entry name" value="SNF2-rel_dom"/>
    <property type="match status" value="1"/>
</dbReference>
<sequence length="1082" mass="117219">MPPPPPPSSSSAPPPPPSRRYSVLYYKRSFSSSSSNTSKNRGTTARSDGMLSISPPPSYVVKLTSTADDDGIAGDEEEESDEDECNDDANNSEDDDEVGTGGGVRGSKKQKWTKFKNKRQQNAQKKKLQQLKQSQKQRSTTTIWSGVNADISRRAYSDFQNVTAGMIRDDDTLLLNGQWACEIVCLLDNNSDAGATITSTASSSSLGRRSSGLLNKGSTMMNKQQKSSFKGNSLVGEKNGSAGSSTKLAMPPPPRAPLSSMRANGIQPFRSKKTGLGTGSTLPSMRVTRLGGAPSHASATTSALPAAAAAAVAVAAAGIGGVNTMGAKRQQDTANEKYDQSDTSDGEDGDHDENETNANPSSYKIPPSLLRSASSTVAKRPRTVPPTTLGSTFSSSHFPTSTSINGNIRNDTSTGSNITDFPGAKGERINVPASLRNALRPHQREGIAFLWNCVTGVNEGLKNAFYRADVGSASGSVGGSFDENEDDDEDGDDGKRSSVAMPMSDVVPRGAVLADEMGLGKTLMTIATIFAYHRLHRDRRFIVVCPSSLVSNWSKEFDKWLGKASQPKRIVVRNGAESEGLRNLKSFVPLKPNQSEVLILSYEIFRLHVKVIHKAKQIGILVVDEGHRLKNTSGSQILTALNSIDVEARILITGTPIQNNLSEFYNVANFAVPGILGDLPSFRRLYERPMSQANQKNASTIQRDNGRRQSKALDAVTSQFVLRRTQKDILKSLLPPRFELLLFCRPTERQCQLYQSISQRASKSIGSIGGIEDCNNPLMLLTELRKLCTHPSLLDNTDAAADASLSGKLAVLSNLLDSIRRHNPMDKVVIVSNFTSALTVIETSILRKKRLSFLRLDGSTDNKSRGALVDTFNNCSVEHSFAFLLSSKAGGCGLNLIGANRLICVDADWNPSTDLQAMARVYRQGQTKPCYIYRMFTTGTVEEVIYQRQLQKGNLAKLANDGGSKKIDKDSSSFTREELRDCFTLKRGSKCDTKQKLGSKWSDYAGESTLRSHGCVDEPLLEICEDDALTFVQIVDNDEELATAVVGGSSDGEVSSDDDLSEPESRVSGDDRPSSEEEEFDG</sequence>
<dbReference type="PROSITE" id="PS51194">
    <property type="entry name" value="HELICASE_CTER"/>
    <property type="match status" value="1"/>
</dbReference>
<dbReference type="Pfam" id="PF00271">
    <property type="entry name" value="Helicase_C"/>
    <property type="match status" value="1"/>
</dbReference>
<dbReference type="InterPro" id="IPR049730">
    <property type="entry name" value="SNF2/RAD54-like_C"/>
</dbReference>
<evidence type="ECO:0000259" key="4">
    <source>
        <dbReference type="PROSITE" id="PS51194"/>
    </source>
</evidence>
<reference evidence="5 6" key="1">
    <citation type="submission" date="2024-10" db="EMBL/GenBank/DDBJ databases">
        <title>Updated reference genomes for cyclostephanoid diatoms.</title>
        <authorList>
            <person name="Roberts W.R."/>
            <person name="Alverson A.J."/>
        </authorList>
    </citation>
    <scope>NUCLEOTIDE SEQUENCE [LARGE SCALE GENOMIC DNA]</scope>
    <source>
        <strain evidence="5 6">AJA232-27</strain>
    </source>
</reference>
<feature type="domain" description="Helicase C-terminal" evidence="4">
    <location>
        <begin position="811"/>
        <end position="980"/>
    </location>
</feature>
<dbReference type="Gene3D" id="1.20.120.850">
    <property type="entry name" value="SWI2/SNF2 ATPases, N-terminal domain"/>
    <property type="match status" value="1"/>
</dbReference>
<feature type="compositionally biased region" description="Polar residues" evidence="2">
    <location>
        <begin position="216"/>
        <end position="231"/>
    </location>
</feature>
<feature type="compositionally biased region" description="Low complexity" evidence="2">
    <location>
        <begin position="130"/>
        <end position="139"/>
    </location>
</feature>
<dbReference type="InterPro" id="IPR014001">
    <property type="entry name" value="Helicase_ATP-bd"/>
</dbReference>
<dbReference type="PANTHER" id="PTHR45629:SF7">
    <property type="entry name" value="DNA EXCISION REPAIR PROTEIN ERCC-6-RELATED"/>
    <property type="match status" value="1"/>
</dbReference>